<protein>
    <submittedName>
        <fullName evidence="1">Uncharacterized protein</fullName>
    </submittedName>
</protein>
<proteinExistence type="predicted"/>
<comment type="caution">
    <text evidence="1">The sequence shown here is derived from an EMBL/GenBank/DDBJ whole genome shotgun (WGS) entry which is preliminary data.</text>
</comment>
<feature type="non-terminal residue" evidence="1">
    <location>
        <position position="42"/>
    </location>
</feature>
<gene>
    <name evidence="1" type="ORF">S01H1_16362</name>
</gene>
<organism evidence="1">
    <name type="scientific">marine sediment metagenome</name>
    <dbReference type="NCBI Taxonomy" id="412755"/>
    <lineage>
        <taxon>unclassified sequences</taxon>
        <taxon>metagenomes</taxon>
        <taxon>ecological metagenomes</taxon>
    </lineage>
</organism>
<accession>X0SZ15</accession>
<evidence type="ECO:0000313" key="1">
    <source>
        <dbReference type="EMBL" id="GAF81177.1"/>
    </source>
</evidence>
<name>X0SZ15_9ZZZZ</name>
<reference evidence="1" key="1">
    <citation type="journal article" date="2014" name="Front. Microbiol.">
        <title>High frequency of phylogenetically diverse reductive dehalogenase-homologous genes in deep subseafloor sedimentary metagenomes.</title>
        <authorList>
            <person name="Kawai M."/>
            <person name="Futagami T."/>
            <person name="Toyoda A."/>
            <person name="Takaki Y."/>
            <person name="Nishi S."/>
            <person name="Hori S."/>
            <person name="Arai W."/>
            <person name="Tsubouchi T."/>
            <person name="Morono Y."/>
            <person name="Uchiyama I."/>
            <person name="Ito T."/>
            <person name="Fujiyama A."/>
            <person name="Inagaki F."/>
            <person name="Takami H."/>
        </authorList>
    </citation>
    <scope>NUCLEOTIDE SEQUENCE</scope>
    <source>
        <strain evidence="1">Expedition CK06-06</strain>
    </source>
</reference>
<sequence>MRQITIQPDNFYLLDWYNRMEHVDLGRPSAIRTLMETGDGQP</sequence>
<dbReference type="AlphaFoldDB" id="X0SZ15"/>
<dbReference type="EMBL" id="BARS01008603">
    <property type="protein sequence ID" value="GAF81177.1"/>
    <property type="molecule type" value="Genomic_DNA"/>
</dbReference>